<dbReference type="Gene3D" id="3.40.50.300">
    <property type="entry name" value="P-loop containing nucleotide triphosphate hydrolases"/>
    <property type="match status" value="1"/>
</dbReference>
<dbReference type="PROSITE" id="PS51419">
    <property type="entry name" value="RAB"/>
    <property type="match status" value="1"/>
</dbReference>
<evidence type="ECO:0000256" key="4">
    <source>
        <dbReference type="ARBA" id="ARBA00023288"/>
    </source>
</evidence>
<keyword evidence="3" id="KW-0342">GTP-binding</keyword>
<organism evidence="5 6">
    <name type="scientific">Stentor coeruleus</name>
    <dbReference type="NCBI Taxonomy" id="5963"/>
    <lineage>
        <taxon>Eukaryota</taxon>
        <taxon>Sar</taxon>
        <taxon>Alveolata</taxon>
        <taxon>Ciliophora</taxon>
        <taxon>Postciliodesmatophora</taxon>
        <taxon>Heterotrichea</taxon>
        <taxon>Heterotrichida</taxon>
        <taxon>Stentoridae</taxon>
        <taxon>Stentor</taxon>
    </lineage>
</organism>
<dbReference type="Pfam" id="PF00071">
    <property type="entry name" value="Ras"/>
    <property type="match status" value="1"/>
</dbReference>
<dbReference type="PROSITE" id="PS51421">
    <property type="entry name" value="RAS"/>
    <property type="match status" value="1"/>
</dbReference>
<evidence type="ECO:0000256" key="1">
    <source>
        <dbReference type="ARBA" id="ARBA00006270"/>
    </source>
</evidence>
<dbReference type="FunFam" id="3.40.50.300:FF:001447">
    <property type="entry name" value="Ras-related protein Rab-1B"/>
    <property type="match status" value="1"/>
</dbReference>
<dbReference type="SMART" id="SM00174">
    <property type="entry name" value="RHO"/>
    <property type="match status" value="1"/>
</dbReference>
<dbReference type="SMART" id="SM00176">
    <property type="entry name" value="RAN"/>
    <property type="match status" value="1"/>
</dbReference>
<dbReference type="Proteomes" id="UP000187209">
    <property type="component" value="Unassembled WGS sequence"/>
</dbReference>
<evidence type="ECO:0000256" key="2">
    <source>
        <dbReference type="ARBA" id="ARBA00022741"/>
    </source>
</evidence>
<evidence type="ECO:0000313" key="6">
    <source>
        <dbReference type="Proteomes" id="UP000187209"/>
    </source>
</evidence>
<evidence type="ECO:0000256" key="3">
    <source>
        <dbReference type="ARBA" id="ARBA00023134"/>
    </source>
</evidence>
<accession>A0A1R2BX40</accession>
<dbReference type="NCBIfam" id="TIGR00231">
    <property type="entry name" value="small_GTP"/>
    <property type="match status" value="1"/>
</dbReference>
<dbReference type="SMART" id="SM00175">
    <property type="entry name" value="RAB"/>
    <property type="match status" value="1"/>
</dbReference>
<dbReference type="PANTHER" id="PTHR47980">
    <property type="entry name" value="LD44762P"/>
    <property type="match status" value="1"/>
</dbReference>
<comment type="similarity">
    <text evidence="1">Belongs to the small GTPase superfamily. Rab family.</text>
</comment>
<dbReference type="InterPro" id="IPR027417">
    <property type="entry name" value="P-loop_NTPase"/>
</dbReference>
<dbReference type="SUPFAM" id="SSF52540">
    <property type="entry name" value="P-loop containing nucleoside triphosphate hydrolases"/>
    <property type="match status" value="1"/>
</dbReference>
<dbReference type="GO" id="GO:0003924">
    <property type="term" value="F:GTPase activity"/>
    <property type="evidence" value="ECO:0007669"/>
    <property type="project" value="InterPro"/>
</dbReference>
<dbReference type="InterPro" id="IPR001806">
    <property type="entry name" value="Small_GTPase"/>
</dbReference>
<proteinExistence type="inferred from homology"/>
<dbReference type="OrthoDB" id="9989112at2759"/>
<keyword evidence="2" id="KW-0547">Nucleotide-binding</keyword>
<dbReference type="InterPro" id="IPR050305">
    <property type="entry name" value="Small_GTPase_Rab"/>
</dbReference>
<evidence type="ECO:0008006" key="7">
    <source>
        <dbReference type="Google" id="ProtNLM"/>
    </source>
</evidence>
<name>A0A1R2BX40_9CILI</name>
<dbReference type="GO" id="GO:0005525">
    <property type="term" value="F:GTP binding"/>
    <property type="evidence" value="ECO:0007669"/>
    <property type="project" value="UniProtKB-KW"/>
</dbReference>
<protein>
    <recommendedName>
        <fullName evidence="7">Ras-related protein Rab</fullName>
    </recommendedName>
</protein>
<comment type="caution">
    <text evidence="5">The sequence shown here is derived from an EMBL/GenBank/DDBJ whole genome shotgun (WGS) entry which is preliminary data.</text>
</comment>
<keyword evidence="4" id="KW-0449">Lipoprotein</keyword>
<dbReference type="InterPro" id="IPR005225">
    <property type="entry name" value="Small_GTP-bd"/>
</dbReference>
<sequence>MAKSDLKYESPVRLLLIGDYGVGKTSFLLRFSDNCFTELPMRSIGVDFKRKTIDIDGKSINLQIWDTAPAERFSMIAPCYYKGALGIILVYDCTDERSFDNIRKWNQEIEKYAIFNVSKVLIGNKYDLPEKIISAEQGQMLADELGIQFFETSTKDNINVTETFYYIVKDIKERKICSIVDFNRISLISTKKNDKKSKCCK</sequence>
<evidence type="ECO:0000313" key="5">
    <source>
        <dbReference type="EMBL" id="OMJ81316.1"/>
    </source>
</evidence>
<dbReference type="EMBL" id="MPUH01000385">
    <property type="protein sequence ID" value="OMJ81316.1"/>
    <property type="molecule type" value="Genomic_DNA"/>
</dbReference>
<keyword evidence="6" id="KW-1185">Reference proteome</keyword>
<reference evidence="5 6" key="1">
    <citation type="submission" date="2016-11" db="EMBL/GenBank/DDBJ databases">
        <title>The macronuclear genome of Stentor coeruleus: a giant cell with tiny introns.</title>
        <authorList>
            <person name="Slabodnick M."/>
            <person name="Ruby J.G."/>
            <person name="Reiff S.B."/>
            <person name="Swart E.C."/>
            <person name="Gosai S."/>
            <person name="Prabakaran S."/>
            <person name="Witkowska E."/>
            <person name="Larue G.E."/>
            <person name="Fisher S."/>
            <person name="Freeman R.M."/>
            <person name="Gunawardena J."/>
            <person name="Chu W."/>
            <person name="Stover N.A."/>
            <person name="Gregory B.D."/>
            <person name="Nowacki M."/>
            <person name="Derisi J."/>
            <person name="Roy S.W."/>
            <person name="Marshall W.F."/>
            <person name="Sood P."/>
        </authorList>
    </citation>
    <scope>NUCLEOTIDE SEQUENCE [LARGE SCALE GENOMIC DNA]</scope>
    <source>
        <strain evidence="5">WM001</strain>
    </source>
</reference>
<gene>
    <name evidence="5" type="ORF">SteCoe_18239</name>
</gene>
<dbReference type="SMART" id="SM00173">
    <property type="entry name" value="RAS"/>
    <property type="match status" value="1"/>
</dbReference>
<dbReference type="AlphaFoldDB" id="A0A1R2BX40"/>
<dbReference type="PRINTS" id="PR00449">
    <property type="entry name" value="RASTRNSFRMNG"/>
</dbReference>